<feature type="region of interest" description="Disordered" evidence="9">
    <location>
        <begin position="151"/>
        <end position="171"/>
    </location>
</feature>
<dbReference type="InterPro" id="IPR036034">
    <property type="entry name" value="PDZ_sf"/>
</dbReference>
<dbReference type="RefSeq" id="WP_049725837.1">
    <property type="nucleotide sequence ID" value="NZ_CP012154.1"/>
</dbReference>
<name>A0A0K0XX54_9GAMM</name>
<dbReference type="InterPro" id="IPR041489">
    <property type="entry name" value="PDZ_6"/>
</dbReference>
<dbReference type="Proteomes" id="UP000066624">
    <property type="component" value="Chromosome"/>
</dbReference>
<comment type="subcellular location">
    <subcellularLocation>
        <location evidence="1">Cell inner membrane</location>
    </subcellularLocation>
</comment>
<dbReference type="Gene3D" id="2.30.30.830">
    <property type="match status" value="1"/>
</dbReference>
<keyword evidence="2" id="KW-0813">Transport</keyword>
<dbReference type="GO" id="GO:0005886">
    <property type="term" value="C:plasma membrane"/>
    <property type="evidence" value="ECO:0007669"/>
    <property type="project" value="UniProtKB-SubCell"/>
</dbReference>
<evidence type="ECO:0000256" key="7">
    <source>
        <dbReference type="ARBA" id="ARBA00022989"/>
    </source>
</evidence>
<sequence length="298" mass="31737">MAQHLHTLDSGRVALFSTALLALAALWLLLRIVWLLLGGPEVQSAPVPPVPRISQASASSGEFRWQLFGQSRSLATPVRPVATVSRSSLRLVGVVSGDDGYAMISDSGREGVYRVGDELPDGSRLQSIETSQVILSANGRDEILALERDRLDTSPSRSAAAATPRTGGPNPIVANPMPGFRGFQAPTGISTASMPELTSMAGIDLSGMANNITVLPVNGGGFRVRPGRNARLFADLGLQVNDVVTAVNGQPLESEAQVQSLFADVLQRGEVTITINRQGREMVLRPDLDQILRSLQNQ</sequence>
<evidence type="ECO:0000256" key="1">
    <source>
        <dbReference type="ARBA" id="ARBA00004533"/>
    </source>
</evidence>
<keyword evidence="6" id="KW-0653">Protein transport</keyword>
<dbReference type="Pfam" id="PF11356">
    <property type="entry name" value="T2SSC"/>
    <property type="match status" value="1"/>
</dbReference>
<dbReference type="Pfam" id="PF17820">
    <property type="entry name" value="PDZ_6"/>
    <property type="match status" value="1"/>
</dbReference>
<feature type="compositionally biased region" description="Low complexity" evidence="9">
    <location>
        <begin position="153"/>
        <end position="169"/>
    </location>
</feature>
<dbReference type="Gene3D" id="2.30.42.10">
    <property type="match status" value="1"/>
</dbReference>
<evidence type="ECO:0000256" key="2">
    <source>
        <dbReference type="ARBA" id="ARBA00022448"/>
    </source>
</evidence>
<protein>
    <submittedName>
        <fullName evidence="11">Uncharacterized protein</fullName>
    </submittedName>
</protein>
<keyword evidence="3" id="KW-1003">Cell membrane</keyword>
<evidence type="ECO:0000256" key="6">
    <source>
        <dbReference type="ARBA" id="ARBA00022927"/>
    </source>
</evidence>
<organism evidence="11 12">
    <name type="scientific">Wenzhouxiangella marina</name>
    <dbReference type="NCBI Taxonomy" id="1579979"/>
    <lineage>
        <taxon>Bacteria</taxon>
        <taxon>Pseudomonadati</taxon>
        <taxon>Pseudomonadota</taxon>
        <taxon>Gammaproteobacteria</taxon>
        <taxon>Chromatiales</taxon>
        <taxon>Wenzhouxiangellaceae</taxon>
        <taxon>Wenzhouxiangella</taxon>
    </lineage>
</organism>
<dbReference type="AlphaFoldDB" id="A0A0K0XX54"/>
<keyword evidence="12" id="KW-1185">Reference proteome</keyword>
<evidence type="ECO:0000256" key="8">
    <source>
        <dbReference type="ARBA" id="ARBA00023136"/>
    </source>
</evidence>
<evidence type="ECO:0000256" key="10">
    <source>
        <dbReference type="SAM" id="Phobius"/>
    </source>
</evidence>
<evidence type="ECO:0000256" key="4">
    <source>
        <dbReference type="ARBA" id="ARBA00022519"/>
    </source>
</evidence>
<keyword evidence="7 10" id="KW-1133">Transmembrane helix</keyword>
<dbReference type="GO" id="GO:0015031">
    <property type="term" value="P:protein transport"/>
    <property type="evidence" value="ECO:0007669"/>
    <property type="project" value="UniProtKB-KW"/>
</dbReference>
<evidence type="ECO:0000256" key="9">
    <source>
        <dbReference type="SAM" id="MobiDB-lite"/>
    </source>
</evidence>
<evidence type="ECO:0000313" key="12">
    <source>
        <dbReference type="Proteomes" id="UP000066624"/>
    </source>
</evidence>
<proteinExistence type="predicted"/>
<keyword evidence="8 10" id="KW-0472">Membrane</keyword>
<reference evidence="11 12" key="1">
    <citation type="submission" date="2015-07" db="EMBL/GenBank/DDBJ databases">
        <authorList>
            <person name="Noorani M."/>
        </authorList>
    </citation>
    <scope>NUCLEOTIDE SEQUENCE [LARGE SCALE GENOMIC DNA]</scope>
    <source>
        <strain evidence="11 12">KCTC 42284</strain>
    </source>
</reference>
<evidence type="ECO:0000313" key="11">
    <source>
        <dbReference type="EMBL" id="AKS42260.1"/>
    </source>
</evidence>
<dbReference type="OrthoDB" id="1491375at2"/>
<dbReference type="STRING" id="1579979.WM2015_1894"/>
<keyword evidence="5 10" id="KW-0812">Transmembrane</keyword>
<evidence type="ECO:0000256" key="5">
    <source>
        <dbReference type="ARBA" id="ARBA00022692"/>
    </source>
</evidence>
<keyword evidence="4" id="KW-0997">Cell inner membrane</keyword>
<dbReference type="SUPFAM" id="SSF50156">
    <property type="entry name" value="PDZ domain-like"/>
    <property type="match status" value="1"/>
</dbReference>
<gene>
    <name evidence="11" type="ORF">WM2015_1894</name>
</gene>
<accession>A0A0K0XX54</accession>
<feature type="transmembrane region" description="Helical" evidence="10">
    <location>
        <begin position="12"/>
        <end position="37"/>
    </location>
</feature>
<dbReference type="InterPro" id="IPR024961">
    <property type="entry name" value="T2SS_GspC_N"/>
</dbReference>
<dbReference type="EMBL" id="CP012154">
    <property type="protein sequence ID" value="AKS42260.1"/>
    <property type="molecule type" value="Genomic_DNA"/>
</dbReference>
<evidence type="ECO:0000256" key="3">
    <source>
        <dbReference type="ARBA" id="ARBA00022475"/>
    </source>
</evidence>
<dbReference type="KEGG" id="wma:WM2015_1894"/>